<protein>
    <submittedName>
        <fullName evidence="1">Uncharacterized protein</fullName>
    </submittedName>
</protein>
<reference evidence="1 2" key="1">
    <citation type="journal article" date="2019" name="Emerg. Microbes Infect.">
        <title>Comprehensive subspecies identification of 175 nontuberculous mycobacteria species based on 7547 genomic profiles.</title>
        <authorList>
            <person name="Matsumoto Y."/>
            <person name="Kinjo T."/>
            <person name="Motooka D."/>
            <person name="Nabeya D."/>
            <person name="Jung N."/>
            <person name="Uechi K."/>
            <person name="Horii T."/>
            <person name="Iida T."/>
            <person name="Fujita J."/>
            <person name="Nakamura S."/>
        </authorList>
    </citation>
    <scope>NUCLEOTIDE SEQUENCE [LARGE SCALE GENOMIC DNA]</scope>
    <source>
        <strain evidence="1 2">JCM 30395</strain>
    </source>
</reference>
<keyword evidence="2" id="KW-1185">Reference proteome</keyword>
<proteinExistence type="predicted"/>
<sequence>MGVAVGECAGVPAAGFDEVVVGWAGQAEVVDIGVAAVFPVLGGVVDAAVVAGGVATRSGAAAVLGVQDDSLIGGGVPFGAAQP</sequence>
<evidence type="ECO:0000313" key="2">
    <source>
        <dbReference type="Proteomes" id="UP000466445"/>
    </source>
</evidence>
<dbReference type="EMBL" id="AP022595">
    <property type="protein sequence ID" value="BBY60139.1"/>
    <property type="molecule type" value="Genomic_DNA"/>
</dbReference>
<dbReference type="Proteomes" id="UP000466445">
    <property type="component" value="Chromosome"/>
</dbReference>
<dbReference type="AlphaFoldDB" id="A0A7I7SVE3"/>
<evidence type="ECO:0000313" key="1">
    <source>
        <dbReference type="EMBL" id="BBY60139.1"/>
    </source>
</evidence>
<dbReference type="KEGG" id="msar:MSAR_32750"/>
<organism evidence="1 2">
    <name type="scientific">Mycolicibacterium sarraceniae</name>
    <dbReference type="NCBI Taxonomy" id="1534348"/>
    <lineage>
        <taxon>Bacteria</taxon>
        <taxon>Bacillati</taxon>
        <taxon>Actinomycetota</taxon>
        <taxon>Actinomycetes</taxon>
        <taxon>Mycobacteriales</taxon>
        <taxon>Mycobacteriaceae</taxon>
        <taxon>Mycolicibacterium</taxon>
    </lineage>
</organism>
<accession>A0A7I7SVE3</accession>
<name>A0A7I7SVE3_9MYCO</name>
<gene>
    <name evidence="1" type="ORF">MSAR_32750</name>
</gene>